<evidence type="ECO:0000256" key="8">
    <source>
        <dbReference type="ARBA" id="ARBA00022670"/>
    </source>
</evidence>
<proteinExistence type="inferred from homology"/>
<evidence type="ECO:0000256" key="5">
    <source>
        <dbReference type="ARBA" id="ARBA00021843"/>
    </source>
</evidence>
<evidence type="ECO:0000259" key="14">
    <source>
        <dbReference type="Pfam" id="PF00561"/>
    </source>
</evidence>
<feature type="active site" evidence="12">
    <location>
        <position position="278"/>
    </location>
</feature>
<evidence type="ECO:0000256" key="2">
    <source>
        <dbReference type="ARBA" id="ARBA00004496"/>
    </source>
</evidence>
<dbReference type="Proteomes" id="UP000249577">
    <property type="component" value="Unassembled WGS sequence"/>
</dbReference>
<keyword evidence="6 11" id="KW-0031">Aminopeptidase</keyword>
<dbReference type="Pfam" id="PF00561">
    <property type="entry name" value="Abhydrolase_1"/>
    <property type="match status" value="1"/>
</dbReference>
<evidence type="ECO:0000256" key="13">
    <source>
        <dbReference type="RuleBase" id="RU003421"/>
    </source>
</evidence>
<dbReference type="InterPro" id="IPR002410">
    <property type="entry name" value="Peptidase_S33"/>
</dbReference>
<sequence length="331" mass="36677">MADGRGGTAGTEERRGLYPPIEPYDRGVLDVGDGHGVYWELCGNPDGVPAVFLHGGPGGGCSPAHRRAFDPERYRVLLFDQRGCGRSTPHACLDANTTWNLVADIERLRAMSGVERWLVFGGSWGSTLALAYAETHPERVSALVLRGIFTLRRFELDWYYQRGASLLFPDKWERFLAPIPEAERGDMIAAYRRRLAGDDPAARLEAARAWSVWEGETVTLLPDPAIAGQHGEDAYALAFARIENHYFTYGGWMEEGQLIRNAGRLKDIPGVIVQGRYDVATPAVTAFDLHRAWPEAAFHVVNDAGHAFSEPGILDRLIRATDDFADRLTRA</sequence>
<evidence type="ECO:0000256" key="3">
    <source>
        <dbReference type="ARBA" id="ARBA00010088"/>
    </source>
</evidence>
<evidence type="ECO:0000313" key="15">
    <source>
        <dbReference type="EMBL" id="PZQ19053.1"/>
    </source>
</evidence>
<feature type="active site" description="Proton donor" evidence="12">
    <location>
        <position position="306"/>
    </location>
</feature>
<evidence type="ECO:0000256" key="11">
    <source>
        <dbReference type="PIRNR" id="PIRNR006431"/>
    </source>
</evidence>
<evidence type="ECO:0000256" key="12">
    <source>
        <dbReference type="PIRSR" id="PIRSR006431-1"/>
    </source>
</evidence>
<comment type="caution">
    <text evidence="15">The sequence shown here is derived from an EMBL/GenBank/DDBJ whole genome shotgun (WGS) entry which is preliminary data.</text>
</comment>
<keyword evidence="9 11" id="KW-0378">Hydrolase</keyword>
<dbReference type="GO" id="GO:0004177">
    <property type="term" value="F:aminopeptidase activity"/>
    <property type="evidence" value="ECO:0007669"/>
    <property type="project" value="UniProtKB-UniRule"/>
</dbReference>
<accession>A0A2W5MMZ1</accession>
<feature type="domain" description="AB hydrolase-1" evidence="14">
    <location>
        <begin position="51"/>
        <end position="308"/>
    </location>
</feature>
<dbReference type="SUPFAM" id="SSF53474">
    <property type="entry name" value="alpha/beta-Hydrolases"/>
    <property type="match status" value="1"/>
</dbReference>
<dbReference type="GO" id="GO:0006508">
    <property type="term" value="P:proteolysis"/>
    <property type="evidence" value="ECO:0007669"/>
    <property type="project" value="UniProtKB-KW"/>
</dbReference>
<feature type="active site" description="Nucleophile" evidence="12">
    <location>
        <position position="123"/>
    </location>
</feature>
<evidence type="ECO:0000256" key="4">
    <source>
        <dbReference type="ARBA" id="ARBA00012568"/>
    </source>
</evidence>
<evidence type="ECO:0000256" key="10">
    <source>
        <dbReference type="ARBA" id="ARBA00029605"/>
    </source>
</evidence>
<evidence type="ECO:0000313" key="16">
    <source>
        <dbReference type="Proteomes" id="UP000249577"/>
    </source>
</evidence>
<dbReference type="EMBL" id="QFPN01000001">
    <property type="protein sequence ID" value="PZQ19053.1"/>
    <property type="molecule type" value="Genomic_DNA"/>
</dbReference>
<name>A0A2W5MMZ1_ANCNO</name>
<comment type="similarity">
    <text evidence="3 11 13">Belongs to the peptidase S33 family.</text>
</comment>
<evidence type="ECO:0000256" key="7">
    <source>
        <dbReference type="ARBA" id="ARBA00022490"/>
    </source>
</evidence>
<evidence type="ECO:0000256" key="6">
    <source>
        <dbReference type="ARBA" id="ARBA00022438"/>
    </source>
</evidence>
<evidence type="ECO:0000256" key="9">
    <source>
        <dbReference type="ARBA" id="ARBA00022801"/>
    </source>
</evidence>
<dbReference type="PRINTS" id="PR00793">
    <property type="entry name" value="PROAMNOPTASE"/>
</dbReference>
<keyword evidence="8 11" id="KW-0645">Protease</keyword>
<reference evidence="15 16" key="1">
    <citation type="submission" date="2017-08" db="EMBL/GenBank/DDBJ databases">
        <title>Infants hospitalized years apart are colonized by the same room-sourced microbial strains.</title>
        <authorList>
            <person name="Brooks B."/>
            <person name="Olm M.R."/>
            <person name="Firek B.A."/>
            <person name="Baker R."/>
            <person name="Thomas B.C."/>
            <person name="Morowitz M.J."/>
            <person name="Banfield J.F."/>
        </authorList>
    </citation>
    <scope>NUCLEOTIDE SEQUENCE [LARGE SCALE GENOMIC DNA]</scope>
    <source>
        <strain evidence="15">S2_005_003_R2_43</strain>
    </source>
</reference>
<dbReference type="GO" id="GO:0005737">
    <property type="term" value="C:cytoplasm"/>
    <property type="evidence" value="ECO:0007669"/>
    <property type="project" value="UniProtKB-SubCell"/>
</dbReference>
<keyword evidence="7 11" id="KW-0963">Cytoplasm</keyword>
<dbReference type="PRINTS" id="PR00111">
    <property type="entry name" value="ABHYDROLASE"/>
</dbReference>
<dbReference type="PANTHER" id="PTHR43722:SF1">
    <property type="entry name" value="PROLINE IMINOPEPTIDASE"/>
    <property type="match status" value="1"/>
</dbReference>
<evidence type="ECO:0000256" key="1">
    <source>
        <dbReference type="ARBA" id="ARBA00001585"/>
    </source>
</evidence>
<dbReference type="EC" id="3.4.11.5" evidence="4 11"/>
<dbReference type="InterPro" id="IPR029058">
    <property type="entry name" value="AB_hydrolase_fold"/>
</dbReference>
<organism evidence="15 16">
    <name type="scientific">Ancylobacter novellus</name>
    <name type="common">Thiobacillus novellus</name>
    <dbReference type="NCBI Taxonomy" id="921"/>
    <lineage>
        <taxon>Bacteria</taxon>
        <taxon>Pseudomonadati</taxon>
        <taxon>Pseudomonadota</taxon>
        <taxon>Alphaproteobacteria</taxon>
        <taxon>Hyphomicrobiales</taxon>
        <taxon>Xanthobacteraceae</taxon>
        <taxon>Ancylobacter</taxon>
    </lineage>
</organism>
<gene>
    <name evidence="15" type="primary">pip</name>
    <name evidence="15" type="ORF">DI565_01280</name>
</gene>
<dbReference type="Gene3D" id="3.40.50.1820">
    <property type="entry name" value="alpha/beta hydrolase"/>
    <property type="match status" value="1"/>
</dbReference>
<dbReference type="NCBIfam" id="TIGR01249">
    <property type="entry name" value="pro_imino_pep_1"/>
    <property type="match status" value="1"/>
</dbReference>
<dbReference type="InterPro" id="IPR000073">
    <property type="entry name" value="AB_hydrolase_1"/>
</dbReference>
<dbReference type="InterPro" id="IPR005944">
    <property type="entry name" value="Pro_iminopeptidase"/>
</dbReference>
<comment type="catalytic activity">
    <reaction evidence="1 11 13">
        <text>Release of N-terminal proline from a peptide.</text>
        <dbReference type="EC" id="3.4.11.5"/>
    </reaction>
</comment>
<dbReference type="PIRSF" id="PIRSF006431">
    <property type="entry name" value="Pept_S33"/>
    <property type="match status" value="1"/>
</dbReference>
<comment type="subcellular location">
    <subcellularLocation>
        <location evidence="2 11">Cytoplasm</location>
    </subcellularLocation>
</comment>
<protein>
    <recommendedName>
        <fullName evidence="5 11">Proline iminopeptidase</fullName>
        <shortName evidence="11">PIP</shortName>
        <ecNumber evidence="4 11">3.4.11.5</ecNumber>
    </recommendedName>
    <alternativeName>
        <fullName evidence="10 11">Prolyl aminopeptidase</fullName>
    </alternativeName>
</protein>
<dbReference type="PANTHER" id="PTHR43722">
    <property type="entry name" value="PROLINE IMINOPEPTIDASE"/>
    <property type="match status" value="1"/>
</dbReference>
<dbReference type="AlphaFoldDB" id="A0A2W5MMZ1"/>